<dbReference type="InterPro" id="IPR025618">
    <property type="entry name" value="YtpI"/>
</dbReference>
<dbReference type="RefSeq" id="WP_258387948.1">
    <property type="nucleotide sequence ID" value="NZ_CP091430.1"/>
</dbReference>
<evidence type="ECO:0000313" key="3">
    <source>
        <dbReference type="Proteomes" id="UP001057877"/>
    </source>
</evidence>
<evidence type="ECO:0000313" key="2">
    <source>
        <dbReference type="EMBL" id="UVI31886.1"/>
    </source>
</evidence>
<keyword evidence="3" id="KW-1185">Reference proteome</keyword>
<protein>
    <submittedName>
        <fullName evidence="2">YtpI family protein</fullName>
    </submittedName>
</protein>
<gene>
    <name evidence="2" type="ORF">L1F29_08745</name>
</gene>
<name>A0ABY5SD52_9BACL</name>
<organism evidence="2 3">
    <name type="scientific">Paenibacillus spongiae</name>
    <dbReference type="NCBI Taxonomy" id="2909671"/>
    <lineage>
        <taxon>Bacteria</taxon>
        <taxon>Bacillati</taxon>
        <taxon>Bacillota</taxon>
        <taxon>Bacilli</taxon>
        <taxon>Bacillales</taxon>
        <taxon>Paenibacillaceae</taxon>
        <taxon>Paenibacillus</taxon>
    </lineage>
</organism>
<dbReference type="EMBL" id="CP091430">
    <property type="protein sequence ID" value="UVI31886.1"/>
    <property type="molecule type" value="Genomic_DNA"/>
</dbReference>
<sequence length="96" mass="10802">MVALNWLLVIGVFASLFASVFFSYKTRRSRDGRQRGLNASMMNISMGIMLLLFALLFMLVYSGSTVKVIIGTLFIVIGLFNLFAGLRNHSIYRAMK</sequence>
<dbReference type="Proteomes" id="UP001057877">
    <property type="component" value="Chromosome"/>
</dbReference>
<keyword evidence="1" id="KW-0812">Transmembrane</keyword>
<dbReference type="Pfam" id="PF14007">
    <property type="entry name" value="YtpI"/>
    <property type="match status" value="1"/>
</dbReference>
<evidence type="ECO:0000256" key="1">
    <source>
        <dbReference type="SAM" id="Phobius"/>
    </source>
</evidence>
<feature type="transmembrane region" description="Helical" evidence="1">
    <location>
        <begin position="44"/>
        <end position="62"/>
    </location>
</feature>
<feature type="transmembrane region" description="Helical" evidence="1">
    <location>
        <begin position="6"/>
        <end position="24"/>
    </location>
</feature>
<reference evidence="2" key="1">
    <citation type="submission" date="2022-01" db="EMBL/GenBank/DDBJ databases">
        <title>Paenibacillus spongiae sp. nov., isolated from marine sponge.</title>
        <authorList>
            <person name="Li Z."/>
            <person name="Zhang M."/>
        </authorList>
    </citation>
    <scope>NUCLEOTIDE SEQUENCE</scope>
    <source>
        <strain evidence="2">PHS-Z3</strain>
    </source>
</reference>
<accession>A0ABY5SD52</accession>
<proteinExistence type="predicted"/>
<keyword evidence="1" id="KW-0472">Membrane</keyword>
<feature type="transmembrane region" description="Helical" evidence="1">
    <location>
        <begin position="68"/>
        <end position="86"/>
    </location>
</feature>
<keyword evidence="1" id="KW-1133">Transmembrane helix</keyword>